<accession>A0ABT5DID8</accession>
<dbReference type="PANTHER" id="PTHR48090">
    <property type="entry name" value="UNDECAPRENYL-PHOSPHATE 4-DEOXY-4-FORMAMIDO-L-ARABINOSE TRANSFERASE-RELATED"/>
    <property type="match status" value="1"/>
</dbReference>
<dbReference type="Proteomes" id="UP001221838">
    <property type="component" value="Unassembled WGS sequence"/>
</dbReference>
<feature type="domain" description="Glycosyltransferase 2-like" evidence="1">
    <location>
        <begin position="4"/>
        <end position="178"/>
    </location>
</feature>
<name>A0ABT5DID8_9BACT</name>
<dbReference type="CDD" id="cd04179">
    <property type="entry name" value="DPM_DPG-synthase_like"/>
    <property type="match status" value="1"/>
</dbReference>
<dbReference type="PANTHER" id="PTHR48090:SF7">
    <property type="entry name" value="RFBJ PROTEIN"/>
    <property type="match status" value="1"/>
</dbReference>
<comment type="caution">
    <text evidence="2">The sequence shown here is derived from an EMBL/GenBank/DDBJ whole genome shotgun (WGS) entry which is preliminary data.</text>
</comment>
<dbReference type="Gene3D" id="3.90.550.10">
    <property type="entry name" value="Spore Coat Polysaccharide Biosynthesis Protein SpsA, Chain A"/>
    <property type="match status" value="1"/>
</dbReference>
<dbReference type="Pfam" id="PF00535">
    <property type="entry name" value="Glycos_transf_2"/>
    <property type="match status" value="1"/>
</dbReference>
<dbReference type="InterPro" id="IPR029044">
    <property type="entry name" value="Nucleotide-diphossugar_trans"/>
</dbReference>
<dbReference type="InterPro" id="IPR050256">
    <property type="entry name" value="Glycosyltransferase_2"/>
</dbReference>
<evidence type="ECO:0000313" key="3">
    <source>
        <dbReference type="Proteomes" id="UP001221838"/>
    </source>
</evidence>
<protein>
    <submittedName>
        <fullName evidence="2">Glycosyltransferase family 2 protein</fullName>
    </submittedName>
</protein>
<gene>
    <name evidence="2" type="ORF">POL68_30860</name>
</gene>
<keyword evidence="3" id="KW-1185">Reference proteome</keyword>
<proteinExistence type="predicted"/>
<dbReference type="InterPro" id="IPR001173">
    <property type="entry name" value="Glyco_trans_2-like"/>
</dbReference>
<dbReference type="SUPFAM" id="SSF53448">
    <property type="entry name" value="Nucleotide-diphospho-sugar transferases"/>
    <property type="match status" value="1"/>
</dbReference>
<reference evidence="2 3" key="1">
    <citation type="submission" date="2022-11" db="EMBL/GenBank/DDBJ databases">
        <title>Minimal conservation of predation-associated metabolite biosynthetic gene clusters underscores biosynthetic potential of Myxococcota including descriptions for ten novel species: Archangium lansinium sp. nov., Myxococcus landrumus sp. nov., Nannocystis bai.</title>
        <authorList>
            <person name="Ahearne A."/>
            <person name="Stevens C."/>
            <person name="Dowd S."/>
        </authorList>
    </citation>
    <scope>NUCLEOTIDE SEQUENCE [LARGE SCALE GENOMIC DNA]</scope>
    <source>
        <strain evidence="2 3">NCWAL01</strain>
    </source>
</reference>
<dbReference type="RefSeq" id="WP_272143049.1">
    <property type="nucleotide sequence ID" value="NZ_JAQNDM010000002.1"/>
</dbReference>
<sequence>MLVSLVIPVYNELPTLAELLRRCIAVDFPKELVLVDDCSRDGSRELLQELKEKGLEVLGGTPRNRNEVRVLFQPHNQGKGAALRRGFSEATGGIIIVQDADLEYDPRDIPKVIQPILDGEADVVYGSRFTGTPRRVLYFWHTVMNNLLTTLSNMATGLNLTDMETCYKAFRAEVLKSIRVEEERFGFEPEVTAKISRGHWRVYEVPISYHGRTYEEGKKIGWKDGVRALYVIAKYTVTR</sequence>
<dbReference type="EMBL" id="JAQNDM010000002">
    <property type="protein sequence ID" value="MDC0712903.1"/>
    <property type="molecule type" value="Genomic_DNA"/>
</dbReference>
<evidence type="ECO:0000259" key="1">
    <source>
        <dbReference type="Pfam" id="PF00535"/>
    </source>
</evidence>
<organism evidence="2 3">
    <name type="scientific">Stigmatella ashevillensis</name>
    <dbReference type="NCBI Taxonomy" id="2995309"/>
    <lineage>
        <taxon>Bacteria</taxon>
        <taxon>Pseudomonadati</taxon>
        <taxon>Myxococcota</taxon>
        <taxon>Myxococcia</taxon>
        <taxon>Myxococcales</taxon>
        <taxon>Cystobacterineae</taxon>
        <taxon>Archangiaceae</taxon>
        <taxon>Stigmatella</taxon>
    </lineage>
</organism>
<evidence type="ECO:0000313" key="2">
    <source>
        <dbReference type="EMBL" id="MDC0712903.1"/>
    </source>
</evidence>